<gene>
    <name evidence="2" type="ORF">TTAC_LOCUS2469</name>
</gene>
<dbReference type="Proteomes" id="UP000274429">
    <property type="component" value="Unassembled WGS sequence"/>
</dbReference>
<proteinExistence type="predicted"/>
<reference evidence="4" key="1">
    <citation type="submission" date="2017-02" db="UniProtKB">
        <authorList>
            <consortium name="WormBaseParasite"/>
        </authorList>
    </citation>
    <scope>IDENTIFICATION</scope>
</reference>
<reference evidence="2 3" key="2">
    <citation type="submission" date="2018-11" db="EMBL/GenBank/DDBJ databases">
        <authorList>
            <consortium name="Pathogen Informatics"/>
        </authorList>
    </citation>
    <scope>NUCLEOTIDE SEQUENCE [LARGE SCALE GENOMIC DNA]</scope>
</reference>
<protein>
    <submittedName>
        <fullName evidence="4">SWI/SNF-like complex subunit BAF250 C-terminal domain-containing protein</fullName>
    </submittedName>
</protein>
<dbReference type="OrthoDB" id="6279128at2759"/>
<feature type="compositionally biased region" description="Low complexity" evidence="1">
    <location>
        <begin position="82"/>
        <end position="92"/>
    </location>
</feature>
<evidence type="ECO:0000313" key="4">
    <source>
        <dbReference type="WBParaSite" id="TTAC_0000248201-mRNA-1"/>
    </source>
</evidence>
<dbReference type="AlphaFoldDB" id="A0A0R3WNZ4"/>
<evidence type="ECO:0000256" key="1">
    <source>
        <dbReference type="SAM" id="MobiDB-lite"/>
    </source>
</evidence>
<dbReference type="EMBL" id="UYWX01001116">
    <property type="protein sequence ID" value="VDM20129.1"/>
    <property type="molecule type" value="Genomic_DNA"/>
</dbReference>
<evidence type="ECO:0000313" key="2">
    <source>
        <dbReference type="EMBL" id="VDM20129.1"/>
    </source>
</evidence>
<dbReference type="WBParaSite" id="TTAC_0000248201-mRNA-1">
    <property type="protein sequence ID" value="TTAC_0000248201-mRNA-1"/>
    <property type="gene ID" value="TTAC_0000248201"/>
</dbReference>
<name>A0A0R3WNZ4_HYDTA</name>
<feature type="region of interest" description="Disordered" evidence="1">
    <location>
        <begin position="54"/>
        <end position="92"/>
    </location>
</feature>
<evidence type="ECO:0000313" key="3">
    <source>
        <dbReference type="Proteomes" id="UP000274429"/>
    </source>
</evidence>
<accession>A0A0R3WNZ4</accession>
<keyword evidence="3" id="KW-1185">Reference proteome</keyword>
<organism evidence="4">
    <name type="scientific">Hydatigena taeniaeformis</name>
    <name type="common">Feline tapeworm</name>
    <name type="synonym">Taenia taeniaeformis</name>
    <dbReference type="NCBI Taxonomy" id="6205"/>
    <lineage>
        <taxon>Eukaryota</taxon>
        <taxon>Metazoa</taxon>
        <taxon>Spiralia</taxon>
        <taxon>Lophotrochozoa</taxon>
        <taxon>Platyhelminthes</taxon>
        <taxon>Cestoda</taxon>
        <taxon>Eucestoda</taxon>
        <taxon>Cyclophyllidea</taxon>
        <taxon>Taeniidae</taxon>
        <taxon>Hydatigera</taxon>
    </lineage>
</organism>
<feature type="compositionally biased region" description="Basic and acidic residues" evidence="1">
    <location>
        <begin position="59"/>
        <end position="68"/>
    </location>
</feature>
<sequence length="627" mass="70441">MGEHGLIPLTQLDLFTLEKYPVSRSLAKEWACGNSMEVSTQNLGTIPMVRDQQIQRPPSGKEEEHDLDGGFDSMRSISNGPTPSISSKSSITHPKCRKPLRAEHNIFFTQVPCNSGSDNSIFQQNTMNDEQEEEDFDRLRDNANNNYCEETIALEPLLESVQNEVEAINRQPNRYQALLYELSKVLQGLREQLSSSSRITANSSSHTISSRSIEGDLEKSLSMLDIAIDGSSAKFGSDVGTWAQPLTSGWNQLDSVIEWHLNHVSHLIQHLGSSNRFYTSSSDMDNDGDSNLLCITEDLLAMALDAQSEILSDITGLVLSYVEERDPFKVFINSHCLAYCGNDQRAPLFPLSFWSRFVWHTPLSVSGFSGLDGTLRPTLMIRRTNLNKFLFQEYGDLDTDDEDKQTLDSALCIHLILTASQKDVSFLIAIDNLIDKLTDLDLMDISIWDKIPLTQLCNRLKLLNFQILPKFDGQNRKLGYHNNRSGNSLTRSALNAEPSISLALNYLIKQGMSVVVVKWREKDYACVDSGKLQHELRESDEELLFRSLETLVDNLAVSNEATNRRSELMALSVENFICLAHILESEDESLTVYAGRAIHALEDLVSDQTCFCPTLSSSPFQYLQLQC</sequence>